<evidence type="ECO:0000313" key="2">
    <source>
        <dbReference type="Proteomes" id="UP001519535"/>
    </source>
</evidence>
<evidence type="ECO:0008006" key="3">
    <source>
        <dbReference type="Google" id="ProtNLM"/>
    </source>
</evidence>
<organism evidence="1 2">
    <name type="scientific">Mycolicibacter acidiphilus</name>
    <dbReference type="NCBI Taxonomy" id="2835306"/>
    <lineage>
        <taxon>Bacteria</taxon>
        <taxon>Bacillati</taxon>
        <taxon>Actinomycetota</taxon>
        <taxon>Actinomycetes</taxon>
        <taxon>Mycobacteriales</taxon>
        <taxon>Mycobacteriaceae</taxon>
        <taxon>Mycolicibacter</taxon>
    </lineage>
</organism>
<name>A0ABS5RJW1_9MYCO</name>
<gene>
    <name evidence="1" type="ORF">KIH27_09310</name>
</gene>
<dbReference type="EMBL" id="JAHCLR010000014">
    <property type="protein sequence ID" value="MBS9533781.1"/>
    <property type="molecule type" value="Genomic_DNA"/>
</dbReference>
<accession>A0ABS5RJW1</accession>
<dbReference type="RefSeq" id="WP_214092655.1">
    <property type="nucleotide sequence ID" value="NZ_JAHCLR010000014.1"/>
</dbReference>
<proteinExistence type="predicted"/>
<comment type="caution">
    <text evidence="1">The sequence shown here is derived from an EMBL/GenBank/DDBJ whole genome shotgun (WGS) entry which is preliminary data.</text>
</comment>
<evidence type="ECO:0000313" key="1">
    <source>
        <dbReference type="EMBL" id="MBS9533781.1"/>
    </source>
</evidence>
<protein>
    <recommendedName>
        <fullName evidence="3">RelA/SpoT domain-containing protein</fullName>
    </recommendedName>
</protein>
<keyword evidence="2" id="KW-1185">Reference proteome</keyword>
<reference evidence="1 2" key="1">
    <citation type="submission" date="2021-05" db="EMBL/GenBank/DDBJ databases">
        <title>Mycobacterium acidophilum sp. nov., an extremely acid-tolerant member of the genus Mycobacterium.</title>
        <authorList>
            <person name="Xia J."/>
        </authorList>
    </citation>
    <scope>NUCLEOTIDE SEQUENCE [LARGE SCALE GENOMIC DNA]</scope>
    <source>
        <strain evidence="1 2">M1</strain>
    </source>
</reference>
<dbReference type="Proteomes" id="UP001519535">
    <property type="component" value="Unassembled WGS sequence"/>
</dbReference>
<sequence length="205" mass="22633">MWTGAAGGPSGMSGTGSDDLEDDCVRRIIAAAAEHEPGITAMVRSIAAASLGGLQRPDSRLKTPEAVAEKLRRLARRGQDVAKPNIISDALRYTWVSTTDPRYWEAAETLIERFTAAGYAVVNDPRGWLRDGYKGRNVVLKAPDGYPFEIQLHTNASLTAAEETHQFYEIERRPETPSSEKRRLRRRQSAVFKDVPWPDSVPAVG</sequence>